<dbReference type="EC" id="5.2.1.8" evidence="3 11"/>
<keyword evidence="5 11" id="KW-0132">Cell division</keyword>
<evidence type="ECO:0000256" key="2">
    <source>
        <dbReference type="ARBA" id="ARBA00005464"/>
    </source>
</evidence>
<evidence type="ECO:0000256" key="8">
    <source>
        <dbReference type="ARBA" id="ARBA00023235"/>
    </source>
</evidence>
<dbReference type="HAMAP" id="MF_00303">
    <property type="entry name" value="Trigger_factor_Tig"/>
    <property type="match status" value="1"/>
</dbReference>
<feature type="compositionally biased region" description="Basic residues" evidence="14">
    <location>
        <begin position="460"/>
        <end position="476"/>
    </location>
</feature>
<dbReference type="EMBL" id="JBHUFZ010000015">
    <property type="protein sequence ID" value="MFD1889761.1"/>
    <property type="molecule type" value="Genomic_DNA"/>
</dbReference>
<gene>
    <name evidence="11 16" type="primary">tig</name>
    <name evidence="16" type="ORF">ACFSCS_06095</name>
</gene>
<protein>
    <recommendedName>
        <fullName evidence="4 11">Trigger factor</fullName>
        <shortName evidence="11">TF</shortName>
        <ecNumber evidence="3 11">5.2.1.8</ecNumber>
    </recommendedName>
    <alternativeName>
        <fullName evidence="10 11">PPIase</fullName>
    </alternativeName>
</protein>
<dbReference type="Proteomes" id="UP001597326">
    <property type="component" value="Unassembled WGS sequence"/>
</dbReference>
<feature type="domain" description="PPIase FKBP-type" evidence="15">
    <location>
        <begin position="162"/>
        <end position="215"/>
    </location>
</feature>
<comment type="subcellular location">
    <subcellularLocation>
        <location evidence="11">Cytoplasm</location>
    </subcellularLocation>
    <text evidence="11">About half TF is bound to the ribosome near the polypeptide exit tunnel while the other half is free in the cytoplasm.</text>
</comment>
<feature type="compositionally biased region" description="Basic residues" evidence="14">
    <location>
        <begin position="533"/>
        <end position="548"/>
    </location>
</feature>
<evidence type="ECO:0000256" key="11">
    <source>
        <dbReference type="HAMAP-Rule" id="MF_00303"/>
    </source>
</evidence>
<keyword evidence="17" id="KW-1185">Reference proteome</keyword>
<dbReference type="InterPro" id="IPR008880">
    <property type="entry name" value="Trigger_fac_C"/>
</dbReference>
<dbReference type="Pfam" id="PF05698">
    <property type="entry name" value="Trigger_C"/>
    <property type="match status" value="1"/>
</dbReference>
<keyword evidence="11" id="KW-0963">Cytoplasm</keyword>
<reference evidence="17" key="1">
    <citation type="journal article" date="2019" name="Int. J. Syst. Evol. Microbiol.">
        <title>The Global Catalogue of Microorganisms (GCM) 10K type strain sequencing project: providing services to taxonomists for standard genome sequencing and annotation.</title>
        <authorList>
            <consortium name="The Broad Institute Genomics Platform"/>
            <consortium name="The Broad Institute Genome Sequencing Center for Infectious Disease"/>
            <person name="Wu L."/>
            <person name="Ma J."/>
        </authorList>
    </citation>
    <scope>NUCLEOTIDE SEQUENCE [LARGE SCALE GENOMIC DNA]</scope>
    <source>
        <strain evidence="17">CAIM 431</strain>
    </source>
</reference>
<dbReference type="InterPro" id="IPR008881">
    <property type="entry name" value="Trigger_fac_ribosome-bd_bac"/>
</dbReference>
<evidence type="ECO:0000313" key="17">
    <source>
        <dbReference type="Proteomes" id="UP001597326"/>
    </source>
</evidence>
<keyword evidence="9 11" id="KW-0131">Cell cycle</keyword>
<feature type="compositionally biased region" description="Basic and acidic residues" evidence="14">
    <location>
        <begin position="552"/>
        <end position="561"/>
    </location>
</feature>
<dbReference type="InterPro" id="IPR046357">
    <property type="entry name" value="PPIase_dom_sf"/>
</dbReference>
<dbReference type="Gene3D" id="3.10.50.40">
    <property type="match status" value="1"/>
</dbReference>
<sequence length="561" mass="61113">MPSTVEQLSPSRVKLTIDMPFEELKPSLDKAYREIAQQVTIPGFRKGKVPAAIIDQRFGRGMVLQEAINDALPDAYGQAVLEHKLTPLGQPEIDVTNLEDGKSVQFTAEVDVRPDFELPSFDQISVEVEPTSFDEKELDDRVETLRQRFATNTDVERAAQDGDVVTVDLEGSQNGEVLEDATAEGIQYKLGSGGMLEGMDEAIAGLKVGESKTFTSKLLGGAHRDEDADIKVTVTKVQEQELPEVDDEFAQMVSQFDTAEEMRADLRERLVQMARLEQAADARDKVLEAVIAKTDFELPQNLVTAEIDARKQQVNQQLASAGLSVEQYLKDAEDETAETEEDFWAEIEKRSMDALKAQIVLDKLADENEYDVSQEELTQMIFTKAQQNGTSPEAEIQHMQEHNHLPEWMQEIRRSKALEQMVNAAAISDTEGKKIDLSKLAADGTLIEGDDDEDEAPKAPAKKAAAKKAPAKKTAAKKAEAGEEQAEEAAADEAKPAKKAAAKKAPAKKTAAKKAEAGEEQADGAAADEAKPAKKAAAKKAPAKKTAAKKAAATEEKADEA</sequence>
<evidence type="ECO:0000256" key="3">
    <source>
        <dbReference type="ARBA" id="ARBA00013194"/>
    </source>
</evidence>
<accession>A0ABW4RU02</accession>
<evidence type="ECO:0000313" key="16">
    <source>
        <dbReference type="EMBL" id="MFD1889761.1"/>
    </source>
</evidence>
<dbReference type="InterPro" id="IPR036611">
    <property type="entry name" value="Trigger_fac_ribosome-bd_sf"/>
</dbReference>
<evidence type="ECO:0000256" key="12">
    <source>
        <dbReference type="PROSITE-ProRule" id="PRU00277"/>
    </source>
</evidence>
<feature type="compositionally biased region" description="Basic residues" evidence="14">
    <location>
        <begin position="497"/>
        <end position="512"/>
    </location>
</feature>
<dbReference type="InterPro" id="IPR001179">
    <property type="entry name" value="PPIase_FKBP_dom"/>
</dbReference>
<keyword evidence="7 11" id="KW-0143">Chaperone</keyword>
<evidence type="ECO:0000256" key="14">
    <source>
        <dbReference type="SAM" id="MobiDB-lite"/>
    </source>
</evidence>
<evidence type="ECO:0000256" key="13">
    <source>
        <dbReference type="RuleBase" id="RU003914"/>
    </source>
</evidence>
<dbReference type="SUPFAM" id="SSF102735">
    <property type="entry name" value="Trigger factor ribosome-binding domain"/>
    <property type="match status" value="1"/>
</dbReference>
<comment type="catalytic activity">
    <reaction evidence="1 11 12">
        <text>[protein]-peptidylproline (omega=180) = [protein]-peptidylproline (omega=0)</text>
        <dbReference type="Rhea" id="RHEA:16237"/>
        <dbReference type="Rhea" id="RHEA-COMP:10747"/>
        <dbReference type="Rhea" id="RHEA-COMP:10748"/>
        <dbReference type="ChEBI" id="CHEBI:83833"/>
        <dbReference type="ChEBI" id="CHEBI:83834"/>
        <dbReference type="EC" id="5.2.1.8"/>
    </reaction>
</comment>
<feature type="region of interest" description="Disordered" evidence="14">
    <location>
        <begin position="447"/>
        <end position="561"/>
    </location>
</feature>
<dbReference type="SUPFAM" id="SSF54534">
    <property type="entry name" value="FKBP-like"/>
    <property type="match status" value="1"/>
</dbReference>
<dbReference type="SUPFAM" id="SSF109998">
    <property type="entry name" value="Triger factor/SurA peptide-binding domain-like"/>
    <property type="match status" value="1"/>
</dbReference>
<dbReference type="InterPro" id="IPR005215">
    <property type="entry name" value="Trig_fac"/>
</dbReference>
<dbReference type="RefSeq" id="WP_343873374.1">
    <property type="nucleotide sequence ID" value="NZ_BAAAIX010000016.1"/>
</dbReference>
<evidence type="ECO:0000256" key="6">
    <source>
        <dbReference type="ARBA" id="ARBA00023110"/>
    </source>
</evidence>
<dbReference type="NCBIfam" id="TIGR00115">
    <property type="entry name" value="tig"/>
    <property type="match status" value="1"/>
</dbReference>
<dbReference type="Pfam" id="PF00254">
    <property type="entry name" value="FKBP_C"/>
    <property type="match status" value="1"/>
</dbReference>
<dbReference type="InterPro" id="IPR027304">
    <property type="entry name" value="Trigger_fact/SurA_dom_sf"/>
</dbReference>
<comment type="caution">
    <text evidence="16">The sequence shown here is derived from an EMBL/GenBank/DDBJ whole genome shotgun (WGS) entry which is preliminary data.</text>
</comment>
<evidence type="ECO:0000256" key="1">
    <source>
        <dbReference type="ARBA" id="ARBA00000971"/>
    </source>
</evidence>
<dbReference type="PANTHER" id="PTHR30560:SF3">
    <property type="entry name" value="TRIGGER FACTOR-LIKE PROTEIN TIG, CHLOROPLASTIC"/>
    <property type="match status" value="1"/>
</dbReference>
<dbReference type="InterPro" id="IPR037041">
    <property type="entry name" value="Trigger_fac_C_sf"/>
</dbReference>
<dbReference type="GO" id="GO:0003755">
    <property type="term" value="F:peptidyl-prolyl cis-trans isomerase activity"/>
    <property type="evidence" value="ECO:0007669"/>
    <property type="project" value="UniProtKB-EC"/>
</dbReference>
<evidence type="ECO:0000256" key="4">
    <source>
        <dbReference type="ARBA" id="ARBA00016902"/>
    </source>
</evidence>
<feature type="compositionally biased region" description="Acidic residues" evidence="14">
    <location>
        <begin position="482"/>
        <end position="491"/>
    </location>
</feature>
<evidence type="ECO:0000259" key="15">
    <source>
        <dbReference type="PROSITE" id="PS50059"/>
    </source>
</evidence>
<keyword evidence="8 11" id="KW-0413">Isomerase</keyword>
<evidence type="ECO:0000256" key="10">
    <source>
        <dbReference type="ARBA" id="ARBA00029986"/>
    </source>
</evidence>
<organism evidence="16 17">
    <name type="scientific">Luteococcus peritonei</name>
    <dbReference type="NCBI Taxonomy" id="88874"/>
    <lineage>
        <taxon>Bacteria</taxon>
        <taxon>Bacillati</taxon>
        <taxon>Actinomycetota</taxon>
        <taxon>Actinomycetes</taxon>
        <taxon>Propionibacteriales</taxon>
        <taxon>Propionibacteriaceae</taxon>
        <taxon>Luteococcus</taxon>
    </lineage>
</organism>
<dbReference type="PANTHER" id="PTHR30560">
    <property type="entry name" value="TRIGGER FACTOR CHAPERONE AND PEPTIDYL-PROLYL CIS/TRANS ISOMERASE"/>
    <property type="match status" value="1"/>
</dbReference>
<evidence type="ECO:0000256" key="5">
    <source>
        <dbReference type="ARBA" id="ARBA00022618"/>
    </source>
</evidence>
<comment type="similarity">
    <text evidence="2 11 13">Belongs to the FKBP-type PPIase family. Tig subfamily.</text>
</comment>
<dbReference type="Pfam" id="PF05697">
    <property type="entry name" value="Trigger_N"/>
    <property type="match status" value="1"/>
</dbReference>
<proteinExistence type="inferred from homology"/>
<evidence type="ECO:0000256" key="9">
    <source>
        <dbReference type="ARBA" id="ARBA00023306"/>
    </source>
</evidence>
<dbReference type="Gene3D" id="1.10.3120.10">
    <property type="entry name" value="Trigger factor, C-terminal domain"/>
    <property type="match status" value="1"/>
</dbReference>
<evidence type="ECO:0000256" key="7">
    <source>
        <dbReference type="ARBA" id="ARBA00023186"/>
    </source>
</evidence>
<dbReference type="Gene3D" id="3.30.70.1050">
    <property type="entry name" value="Trigger factor ribosome-binding domain"/>
    <property type="match status" value="1"/>
</dbReference>
<keyword evidence="6 11" id="KW-0697">Rotamase</keyword>
<comment type="domain">
    <text evidence="11">Consists of 3 domains; the N-terminus binds the ribosome, the middle domain has PPIase activity, while the C-terminus has intrinsic chaperone activity on its own.</text>
</comment>
<dbReference type="PROSITE" id="PS50059">
    <property type="entry name" value="FKBP_PPIASE"/>
    <property type="match status" value="1"/>
</dbReference>
<comment type="function">
    <text evidence="11">Involved in protein export. Acts as a chaperone by maintaining the newly synthesized protein in an open conformation. Functions as a peptidyl-prolyl cis-trans isomerase.</text>
</comment>
<name>A0ABW4RU02_9ACTN</name>